<dbReference type="EMBL" id="FOPC01000003">
    <property type="protein sequence ID" value="SFG38561.1"/>
    <property type="molecule type" value="Genomic_DNA"/>
</dbReference>
<evidence type="ECO:0000256" key="2">
    <source>
        <dbReference type="SAM" id="SignalP"/>
    </source>
</evidence>
<sequence>MINNKLIFGGLLLLSSGLFLACDNNEEPMIPAPMPTGNETTFQLGSVSDPSISGTAEFIENDDNTTTINLMLSNTSSGGMHPAHIHMNTAAEGGDIVLTLGVVDGDTGMSTITVDSWDDGSPVTYAELIDYDGYINVHNSMEDLGTLLAQGDIGVNVLTGETKTYDLGEVAVPGISGTATFSERVNGETLVELMLMNTPEDGMHPAHIHFNTAAESGDIAVSFNPVDGSTGRSLTNISMLDDESAITYDELLDFDGYINVHLSMEELATIVAQGDIGQNELTGESKEYVLGERDVDGISGTATFFERVNGEALAEIMLMNTPEDGMHPAHIHFNSAIESGDIAFTFNSVNGATGISKTNVSMLDDETPFTYSDVLDFNGYINVHLSMEELSTIVAQGDIGSNELTGESTTYNLLEVDIPGVSGTATFRERKDGSTLAVIELENTVDGASHPAHIHENSAEEGGDIAVSFNPVDGTTGMSMTHIRTLDDESAITYSELLEFDGYVNVHLSMEQLATLVAQGNIGSNVN</sequence>
<proteinExistence type="inferred from homology"/>
<keyword evidence="2" id="KW-0732">Signal</keyword>
<protein>
    <recommendedName>
        <fullName evidence="5">CHRD domain-containing protein</fullName>
    </recommendedName>
</protein>
<keyword evidence="4" id="KW-1185">Reference proteome</keyword>
<organism evidence="3 4">
    <name type="scientific">Algoriphagus hitonicola</name>
    <dbReference type="NCBI Taxonomy" id="435880"/>
    <lineage>
        <taxon>Bacteria</taxon>
        <taxon>Pseudomonadati</taxon>
        <taxon>Bacteroidota</taxon>
        <taxon>Cytophagia</taxon>
        <taxon>Cytophagales</taxon>
        <taxon>Cyclobacteriaceae</taxon>
        <taxon>Algoriphagus</taxon>
    </lineage>
</organism>
<evidence type="ECO:0008006" key="5">
    <source>
        <dbReference type="Google" id="ProtNLM"/>
    </source>
</evidence>
<dbReference type="GO" id="GO:0006801">
    <property type="term" value="P:superoxide metabolic process"/>
    <property type="evidence" value="ECO:0007669"/>
    <property type="project" value="InterPro"/>
</dbReference>
<evidence type="ECO:0000313" key="4">
    <source>
        <dbReference type="Proteomes" id="UP000199642"/>
    </source>
</evidence>
<dbReference type="OrthoDB" id="1451403at2"/>
<dbReference type="PROSITE" id="PS51257">
    <property type="entry name" value="PROKAR_LIPOPROTEIN"/>
    <property type="match status" value="1"/>
</dbReference>
<dbReference type="AlphaFoldDB" id="A0A1I2RL49"/>
<dbReference type="InterPro" id="IPR036423">
    <property type="entry name" value="SOD-like_Cu/Zn_dom_sf"/>
</dbReference>
<feature type="chain" id="PRO_5011583629" description="CHRD domain-containing protein" evidence="2">
    <location>
        <begin position="22"/>
        <end position="527"/>
    </location>
</feature>
<evidence type="ECO:0000256" key="1">
    <source>
        <dbReference type="ARBA" id="ARBA00010457"/>
    </source>
</evidence>
<accession>A0A1I2RL49</accession>
<name>A0A1I2RL49_9BACT</name>
<gene>
    <name evidence="3" type="ORF">SAMN04487988_103197</name>
</gene>
<reference evidence="4" key="1">
    <citation type="submission" date="2016-10" db="EMBL/GenBank/DDBJ databases">
        <authorList>
            <person name="Varghese N."/>
            <person name="Submissions S."/>
        </authorList>
    </citation>
    <scope>NUCLEOTIDE SEQUENCE [LARGE SCALE GENOMIC DNA]</scope>
    <source>
        <strain evidence="4">DSM 19315</strain>
    </source>
</reference>
<dbReference type="SUPFAM" id="SSF49329">
    <property type="entry name" value="Cu,Zn superoxide dismutase-like"/>
    <property type="match status" value="4"/>
</dbReference>
<dbReference type="RefSeq" id="WP_092789714.1">
    <property type="nucleotide sequence ID" value="NZ_FOPC01000003.1"/>
</dbReference>
<comment type="similarity">
    <text evidence="1">Belongs to the Cu-Zn superoxide dismutase family.</text>
</comment>
<dbReference type="GO" id="GO:0046872">
    <property type="term" value="F:metal ion binding"/>
    <property type="evidence" value="ECO:0007669"/>
    <property type="project" value="InterPro"/>
</dbReference>
<evidence type="ECO:0000313" key="3">
    <source>
        <dbReference type="EMBL" id="SFG38561.1"/>
    </source>
</evidence>
<dbReference type="Proteomes" id="UP000199642">
    <property type="component" value="Unassembled WGS sequence"/>
</dbReference>
<dbReference type="STRING" id="435880.SAMN04487988_103197"/>
<feature type="signal peptide" evidence="2">
    <location>
        <begin position="1"/>
        <end position="21"/>
    </location>
</feature>